<evidence type="ECO:0000256" key="2">
    <source>
        <dbReference type="SAM" id="MobiDB-lite"/>
    </source>
</evidence>
<dbReference type="GeneID" id="19903331"/>
<dbReference type="EMBL" id="JH767582">
    <property type="protein sequence ID" value="EON66772.1"/>
    <property type="molecule type" value="Genomic_DNA"/>
</dbReference>
<proteinExistence type="inferred from homology"/>
<dbReference type="InterPro" id="IPR036956">
    <property type="entry name" value="Impact_N_sf"/>
</dbReference>
<dbReference type="AlphaFoldDB" id="R7YXY9"/>
<dbReference type="RefSeq" id="XP_007782089.1">
    <property type="nucleotide sequence ID" value="XM_007783899.1"/>
</dbReference>
<dbReference type="GO" id="GO:0140469">
    <property type="term" value="P:GCN2-mediated signaling"/>
    <property type="evidence" value="ECO:0007669"/>
    <property type="project" value="TreeGrafter"/>
</dbReference>
<dbReference type="HOGENOM" id="CLU_040315_0_0_1"/>
<feature type="region of interest" description="Disordered" evidence="2">
    <location>
        <begin position="193"/>
        <end position="212"/>
    </location>
</feature>
<dbReference type="eggNOG" id="KOG3299">
    <property type="taxonomic scope" value="Eukaryota"/>
</dbReference>
<feature type="region of interest" description="Disordered" evidence="2">
    <location>
        <begin position="237"/>
        <end position="265"/>
    </location>
</feature>
<dbReference type="Proteomes" id="UP000016924">
    <property type="component" value="Unassembled WGS sequence"/>
</dbReference>
<protein>
    <recommendedName>
        <fullName evidence="3">Impact N-terminal domain-containing protein</fullName>
    </recommendedName>
</protein>
<feature type="domain" description="Impact N-terminal" evidence="3">
    <location>
        <begin position="31"/>
        <end position="137"/>
    </location>
</feature>
<comment type="similarity">
    <text evidence="1">Belongs to the IMPACT family.</text>
</comment>
<accession>R7YXY9</accession>
<dbReference type="SUPFAM" id="SSF54211">
    <property type="entry name" value="Ribosomal protein S5 domain 2-like"/>
    <property type="match status" value="1"/>
</dbReference>
<evidence type="ECO:0000313" key="4">
    <source>
        <dbReference type="EMBL" id="EON66772.1"/>
    </source>
</evidence>
<keyword evidence="5" id="KW-1185">Reference proteome</keyword>
<name>R7YXY9_CONA1</name>
<dbReference type="InterPro" id="IPR023582">
    <property type="entry name" value="Impact"/>
</dbReference>
<evidence type="ECO:0000259" key="3">
    <source>
        <dbReference type="Pfam" id="PF01205"/>
    </source>
</evidence>
<evidence type="ECO:0000313" key="5">
    <source>
        <dbReference type="Proteomes" id="UP000016924"/>
    </source>
</evidence>
<dbReference type="InterPro" id="IPR020568">
    <property type="entry name" value="Ribosomal_Su5_D2-typ_SF"/>
</dbReference>
<dbReference type="Gene3D" id="3.30.230.30">
    <property type="entry name" value="Impact, N-terminal domain"/>
    <property type="match status" value="1"/>
</dbReference>
<dbReference type="PANTHER" id="PTHR16301">
    <property type="entry name" value="IMPACT-RELATED"/>
    <property type="match status" value="1"/>
</dbReference>
<dbReference type="OrthoDB" id="69641at2759"/>
<dbReference type="PANTHER" id="PTHR16301:SF26">
    <property type="entry name" value="IMPACT FAMILY MEMBER C14C8.09C"/>
    <property type="match status" value="1"/>
</dbReference>
<organism evidence="4 5">
    <name type="scientific">Coniosporium apollinis (strain CBS 100218)</name>
    <name type="common">Rock-inhabiting black yeast</name>
    <dbReference type="NCBI Taxonomy" id="1168221"/>
    <lineage>
        <taxon>Eukaryota</taxon>
        <taxon>Fungi</taxon>
        <taxon>Dikarya</taxon>
        <taxon>Ascomycota</taxon>
        <taxon>Pezizomycotina</taxon>
        <taxon>Dothideomycetes</taxon>
        <taxon>Dothideomycetes incertae sedis</taxon>
        <taxon>Coniosporium</taxon>
    </lineage>
</organism>
<dbReference type="Pfam" id="PF01205">
    <property type="entry name" value="Impact_N"/>
    <property type="match status" value="1"/>
</dbReference>
<evidence type="ECO:0000256" key="1">
    <source>
        <dbReference type="ARBA" id="ARBA00007665"/>
    </source>
</evidence>
<dbReference type="InterPro" id="IPR001498">
    <property type="entry name" value="Impact_N"/>
</dbReference>
<gene>
    <name evidence="4" type="ORF">W97_06020</name>
</gene>
<feature type="compositionally biased region" description="Basic and acidic residues" evidence="2">
    <location>
        <begin position="237"/>
        <end position="248"/>
    </location>
</feature>
<dbReference type="STRING" id="1168221.R7YXY9"/>
<dbReference type="GO" id="GO:0005737">
    <property type="term" value="C:cytoplasm"/>
    <property type="evidence" value="ECO:0007669"/>
    <property type="project" value="TreeGrafter"/>
</dbReference>
<dbReference type="OMA" id="THRIAAW"/>
<dbReference type="GO" id="GO:0006446">
    <property type="term" value="P:regulation of translational initiation"/>
    <property type="evidence" value="ECO:0007669"/>
    <property type="project" value="TreeGrafter"/>
</dbReference>
<sequence length="265" mass="29388">MSRKRALSPSTATSHKDELPDIYVSAPIEDRSSTFIAHFSPSLPAKSLQAHPDFRTATHRIAAWRKLSSQRALSPNLPRLFTTGSDEDGERYAGKKLERVLEAANVEGAVMVARWYGGVLLGPVRFVHIEECARDAIRRWRERTRVGDEERNKKIKLAEDEREKARLSMELAERDSNIVMLRKLLADKAQSVKASQDSSAAAPATPVKTPGYSKMPLEALKRLDKARDATIAFLLKEIDKAERNDSTPKSDPALSAATNGVDENG</sequence>
<reference evidence="5" key="1">
    <citation type="submission" date="2012-06" db="EMBL/GenBank/DDBJ databases">
        <title>The genome sequence of Coniosporium apollinis CBS 100218.</title>
        <authorList>
            <consortium name="The Broad Institute Genome Sequencing Platform"/>
            <person name="Cuomo C."/>
            <person name="Gorbushina A."/>
            <person name="Noack S."/>
            <person name="Walker B."/>
            <person name="Young S.K."/>
            <person name="Zeng Q."/>
            <person name="Gargeya S."/>
            <person name="Fitzgerald M."/>
            <person name="Haas B."/>
            <person name="Abouelleil A."/>
            <person name="Alvarado L."/>
            <person name="Arachchi H.M."/>
            <person name="Berlin A.M."/>
            <person name="Chapman S.B."/>
            <person name="Goldberg J."/>
            <person name="Griggs A."/>
            <person name="Gujja S."/>
            <person name="Hansen M."/>
            <person name="Howarth C."/>
            <person name="Imamovic A."/>
            <person name="Larimer J."/>
            <person name="McCowan C."/>
            <person name="Montmayeur A."/>
            <person name="Murphy C."/>
            <person name="Neiman D."/>
            <person name="Pearson M."/>
            <person name="Priest M."/>
            <person name="Roberts A."/>
            <person name="Saif S."/>
            <person name="Shea T."/>
            <person name="Sisk P."/>
            <person name="Sykes S."/>
            <person name="Wortman J."/>
            <person name="Nusbaum C."/>
            <person name="Birren B."/>
        </authorList>
    </citation>
    <scope>NUCLEOTIDE SEQUENCE [LARGE SCALE GENOMIC DNA]</scope>
    <source>
        <strain evidence="5">CBS 100218</strain>
    </source>
</reference>